<keyword evidence="1" id="KW-0472">Membrane</keyword>
<keyword evidence="1" id="KW-0812">Transmembrane</keyword>
<accession>A0A1A9WQ61</accession>
<dbReference type="VEuPathDB" id="VectorBase:GBRI027845"/>
<dbReference type="AlphaFoldDB" id="A0A1A9WQ61"/>
<dbReference type="Proteomes" id="UP000091820">
    <property type="component" value="Unassembled WGS sequence"/>
</dbReference>
<proteinExistence type="predicted"/>
<evidence type="ECO:0000313" key="2">
    <source>
        <dbReference type="EnsemblMetazoa" id="GBRI027845-PA"/>
    </source>
</evidence>
<organism evidence="2 3">
    <name type="scientific">Glossina brevipalpis</name>
    <dbReference type="NCBI Taxonomy" id="37001"/>
    <lineage>
        <taxon>Eukaryota</taxon>
        <taxon>Metazoa</taxon>
        <taxon>Ecdysozoa</taxon>
        <taxon>Arthropoda</taxon>
        <taxon>Hexapoda</taxon>
        <taxon>Insecta</taxon>
        <taxon>Pterygota</taxon>
        <taxon>Neoptera</taxon>
        <taxon>Endopterygota</taxon>
        <taxon>Diptera</taxon>
        <taxon>Brachycera</taxon>
        <taxon>Muscomorpha</taxon>
        <taxon>Hippoboscoidea</taxon>
        <taxon>Glossinidae</taxon>
        <taxon>Glossina</taxon>
    </lineage>
</organism>
<evidence type="ECO:0000313" key="3">
    <source>
        <dbReference type="Proteomes" id="UP000091820"/>
    </source>
</evidence>
<evidence type="ECO:0008006" key="4">
    <source>
        <dbReference type="Google" id="ProtNLM"/>
    </source>
</evidence>
<keyword evidence="1" id="KW-1133">Transmembrane helix</keyword>
<name>A0A1A9WQ61_9MUSC</name>
<dbReference type="STRING" id="37001.A0A1A9WQ61"/>
<keyword evidence="3" id="KW-1185">Reference proteome</keyword>
<reference evidence="3" key="1">
    <citation type="submission" date="2014-03" db="EMBL/GenBank/DDBJ databases">
        <authorList>
            <person name="Aksoy S."/>
            <person name="Warren W."/>
            <person name="Wilson R.K."/>
        </authorList>
    </citation>
    <scope>NUCLEOTIDE SEQUENCE [LARGE SCALE GENOMIC DNA]</scope>
    <source>
        <strain evidence="3">IAEA</strain>
    </source>
</reference>
<reference evidence="2" key="2">
    <citation type="submission" date="2020-05" db="UniProtKB">
        <authorList>
            <consortium name="EnsemblMetazoa"/>
        </authorList>
    </citation>
    <scope>IDENTIFICATION</scope>
    <source>
        <strain evidence="2">IAEA</strain>
    </source>
</reference>
<feature type="transmembrane region" description="Helical" evidence="1">
    <location>
        <begin position="146"/>
        <end position="169"/>
    </location>
</feature>
<evidence type="ECO:0000256" key="1">
    <source>
        <dbReference type="SAM" id="Phobius"/>
    </source>
</evidence>
<protein>
    <recommendedName>
        <fullName evidence="4">EB domain-containing protein</fullName>
    </recommendedName>
</protein>
<sequence length="171" mass="18781">MSINRRFVTSSGRKPIQFPIASAARSAVCLLPLLPRRIGAVCTRDGDCFIQNSECLISLSSSSEEEKKIYQCRMGFVYIGEECLNEGVGECCSKLSERYSKENSERVECRDLVFQCKHGFQSNAKKDCIRVVSGEKMSTDSSGKASALQVVLFLSIGSTFLVTTLGISLNP</sequence>
<dbReference type="EnsemblMetazoa" id="GBRI027845-RA">
    <property type="protein sequence ID" value="GBRI027845-PA"/>
    <property type="gene ID" value="GBRI027845"/>
</dbReference>